<evidence type="ECO:0000313" key="1">
    <source>
        <dbReference type="EMBL" id="TNM98740.1"/>
    </source>
</evidence>
<gene>
    <name evidence="1" type="ORF">fugu_013304</name>
</gene>
<dbReference type="Proteomes" id="UP000516260">
    <property type="component" value="Chromosome 14"/>
</dbReference>
<keyword evidence="2" id="KW-1185">Reference proteome</keyword>
<protein>
    <submittedName>
        <fullName evidence="1">Uncharacterized protein</fullName>
    </submittedName>
</protein>
<proteinExistence type="predicted"/>
<sequence length="158" mass="17886">MLFRADSSAPSQGSAPRPLEVMEKDEVFDIVKVTEEVESYNQSEVATPKKKRVNLKKFALINPRNPGRPICCTISMFTRFCSRKLLIFHNRRSISGSARAGRGSAWLRKLIIWRKPRLRRMEQTDLPLIPPKTYPATVKSFPGQITSSCLKAAPQISL</sequence>
<name>A0A4Z2C4M5_9TELE</name>
<comment type="caution">
    <text evidence="1">The sequence shown here is derived from an EMBL/GenBank/DDBJ whole genome shotgun (WGS) entry which is preliminary data.</text>
</comment>
<accession>A0A4Z2C4M5</accession>
<organism evidence="1 2">
    <name type="scientific">Takifugu bimaculatus</name>
    <dbReference type="NCBI Taxonomy" id="433685"/>
    <lineage>
        <taxon>Eukaryota</taxon>
        <taxon>Metazoa</taxon>
        <taxon>Chordata</taxon>
        <taxon>Craniata</taxon>
        <taxon>Vertebrata</taxon>
        <taxon>Euteleostomi</taxon>
        <taxon>Actinopterygii</taxon>
        <taxon>Neopterygii</taxon>
        <taxon>Teleostei</taxon>
        <taxon>Neoteleostei</taxon>
        <taxon>Acanthomorphata</taxon>
        <taxon>Eupercaria</taxon>
        <taxon>Tetraodontiformes</taxon>
        <taxon>Tetradontoidea</taxon>
        <taxon>Tetraodontidae</taxon>
        <taxon>Takifugu</taxon>
    </lineage>
</organism>
<dbReference type="AlphaFoldDB" id="A0A4Z2C4M5"/>
<dbReference type="EMBL" id="SWLE01000006">
    <property type="protein sequence ID" value="TNM98740.1"/>
    <property type="molecule type" value="Genomic_DNA"/>
</dbReference>
<evidence type="ECO:0000313" key="2">
    <source>
        <dbReference type="Proteomes" id="UP000516260"/>
    </source>
</evidence>
<reference evidence="1 2" key="1">
    <citation type="submission" date="2019-04" db="EMBL/GenBank/DDBJ databases">
        <title>The sequence and de novo assembly of Takifugu bimaculatus genome using PacBio and Hi-C technologies.</title>
        <authorList>
            <person name="Xu P."/>
            <person name="Liu B."/>
            <person name="Zhou Z."/>
        </authorList>
    </citation>
    <scope>NUCLEOTIDE SEQUENCE [LARGE SCALE GENOMIC DNA]</scope>
    <source>
        <strain evidence="1">TB-2018</strain>
        <tissue evidence="1">Muscle</tissue>
    </source>
</reference>